<dbReference type="KEGG" id="tcz:108764710"/>
<evidence type="ECO:0000259" key="1">
    <source>
        <dbReference type="PROSITE" id="PS51029"/>
    </source>
</evidence>
<organism evidence="2 3">
    <name type="scientific">Trachymyrmex cornetzi</name>
    <dbReference type="NCBI Taxonomy" id="471704"/>
    <lineage>
        <taxon>Eukaryota</taxon>
        <taxon>Metazoa</taxon>
        <taxon>Ecdysozoa</taxon>
        <taxon>Arthropoda</taxon>
        <taxon>Hexapoda</taxon>
        <taxon>Insecta</taxon>
        <taxon>Pterygota</taxon>
        <taxon>Neoptera</taxon>
        <taxon>Endopterygota</taxon>
        <taxon>Hymenoptera</taxon>
        <taxon>Apocrita</taxon>
        <taxon>Aculeata</taxon>
        <taxon>Formicoidea</taxon>
        <taxon>Formicidae</taxon>
        <taxon>Myrmicinae</taxon>
        <taxon>Trachymyrmex</taxon>
    </lineage>
</organism>
<dbReference type="SMART" id="SM00595">
    <property type="entry name" value="MADF"/>
    <property type="match status" value="1"/>
</dbReference>
<dbReference type="Pfam" id="PF10545">
    <property type="entry name" value="MADF_DNA_bdg"/>
    <property type="match status" value="1"/>
</dbReference>
<dbReference type="InterPro" id="IPR006578">
    <property type="entry name" value="MADF-dom"/>
</dbReference>
<feature type="domain" description="MADF" evidence="1">
    <location>
        <begin position="22"/>
        <end position="119"/>
    </location>
</feature>
<protein>
    <recommendedName>
        <fullName evidence="1">MADF domain-containing protein</fullName>
    </recommendedName>
</protein>
<evidence type="ECO:0000313" key="2">
    <source>
        <dbReference type="EMBL" id="KYN15769.1"/>
    </source>
</evidence>
<dbReference type="PANTHER" id="PTHR12243">
    <property type="entry name" value="MADF DOMAIN TRANSCRIPTION FACTOR"/>
    <property type="match status" value="1"/>
</dbReference>
<gene>
    <name evidence="2" type="ORF">ALC57_12067</name>
</gene>
<dbReference type="OrthoDB" id="7555131at2759"/>
<sequence length="133" mass="15704">MSDLKNEYFLDESVNEDNVDIELIRLVKVNLGLWDKSSKKYSNILERDMAWESVVSLLPIEMTGTDAAKRFRTLQTTFGRYYKKVRESQPRSDAGSNWPIYQPDWPLYEELLFLIDVIKPRLIQSQIHLLSQY</sequence>
<keyword evidence="3" id="KW-1185">Reference proteome</keyword>
<dbReference type="PROSITE" id="PS51029">
    <property type="entry name" value="MADF"/>
    <property type="match status" value="1"/>
</dbReference>
<dbReference type="AlphaFoldDB" id="A0A151J1L6"/>
<evidence type="ECO:0000313" key="3">
    <source>
        <dbReference type="Proteomes" id="UP000078492"/>
    </source>
</evidence>
<name>A0A151J1L6_9HYME</name>
<dbReference type="Proteomes" id="UP000078492">
    <property type="component" value="Unassembled WGS sequence"/>
</dbReference>
<dbReference type="InterPro" id="IPR039353">
    <property type="entry name" value="TF_Adf1"/>
</dbReference>
<accession>A0A151J1L6</accession>
<reference evidence="2 3" key="1">
    <citation type="submission" date="2015-09" db="EMBL/GenBank/DDBJ databases">
        <title>Trachymyrmex cornetzi WGS genome.</title>
        <authorList>
            <person name="Nygaard S."/>
            <person name="Hu H."/>
            <person name="Boomsma J."/>
            <person name="Zhang G."/>
        </authorList>
    </citation>
    <scope>NUCLEOTIDE SEQUENCE [LARGE SCALE GENOMIC DNA]</scope>
    <source>
        <strain evidence="2">Tcor2-1</strain>
        <tissue evidence="2">Whole body</tissue>
    </source>
</reference>
<dbReference type="PANTHER" id="PTHR12243:SF67">
    <property type="entry name" value="COREPRESSOR OF PANGOLIN, ISOFORM A-RELATED"/>
    <property type="match status" value="1"/>
</dbReference>
<proteinExistence type="predicted"/>
<dbReference type="EMBL" id="KQ980514">
    <property type="protein sequence ID" value="KYN15769.1"/>
    <property type="molecule type" value="Genomic_DNA"/>
</dbReference>